<evidence type="ECO:0000313" key="3">
    <source>
        <dbReference type="Proteomes" id="UP001193035"/>
    </source>
</evidence>
<feature type="transmembrane region" description="Helical" evidence="1">
    <location>
        <begin position="67"/>
        <end position="88"/>
    </location>
</feature>
<dbReference type="Proteomes" id="UP001193035">
    <property type="component" value="Unassembled WGS sequence"/>
</dbReference>
<keyword evidence="3" id="KW-1185">Reference proteome</keyword>
<accession>A0ABY2WSL9</accession>
<gene>
    <name evidence="2" type="ORF">FGK63_19715</name>
</gene>
<evidence type="ECO:0008006" key="4">
    <source>
        <dbReference type="Google" id="ProtNLM"/>
    </source>
</evidence>
<keyword evidence="1" id="KW-1133">Transmembrane helix</keyword>
<dbReference type="RefSeq" id="WP_138845512.1">
    <property type="nucleotide sequence ID" value="NZ_VCPD01000010.1"/>
</dbReference>
<reference evidence="2 3" key="1">
    <citation type="submission" date="2019-05" db="EMBL/GenBank/DDBJ databases">
        <title>Ruegeria sp. nov., isolated from tidal flat.</title>
        <authorList>
            <person name="Kim W."/>
        </authorList>
    </citation>
    <scope>NUCLEOTIDE SEQUENCE [LARGE SCALE GENOMIC DNA]</scope>
    <source>
        <strain evidence="2 3">CAU 1488</strain>
    </source>
</reference>
<evidence type="ECO:0000313" key="2">
    <source>
        <dbReference type="EMBL" id="TMV03402.1"/>
    </source>
</evidence>
<dbReference type="EMBL" id="VCPD01000010">
    <property type="protein sequence ID" value="TMV03402.1"/>
    <property type="molecule type" value="Genomic_DNA"/>
</dbReference>
<comment type="caution">
    <text evidence="2">The sequence shown here is derived from an EMBL/GenBank/DDBJ whole genome shotgun (WGS) entry which is preliminary data.</text>
</comment>
<protein>
    <recommendedName>
        <fullName evidence="4">DUF2335 domain-containing protein</fullName>
    </recommendedName>
</protein>
<feature type="transmembrane region" description="Helical" evidence="1">
    <location>
        <begin position="94"/>
        <end position="114"/>
    </location>
</feature>
<proteinExistence type="predicted"/>
<name>A0ABY2WSL9_9RHOB</name>
<keyword evidence="1" id="KW-0812">Transmembrane</keyword>
<keyword evidence="1" id="KW-0472">Membrane</keyword>
<evidence type="ECO:0000256" key="1">
    <source>
        <dbReference type="SAM" id="Phobius"/>
    </source>
</evidence>
<organism evidence="2 3">
    <name type="scientific">Ruegeria sediminis</name>
    <dbReference type="NCBI Taxonomy" id="2583820"/>
    <lineage>
        <taxon>Bacteria</taxon>
        <taxon>Pseudomonadati</taxon>
        <taxon>Pseudomonadota</taxon>
        <taxon>Alphaproteobacteria</taxon>
        <taxon>Rhodobacterales</taxon>
        <taxon>Roseobacteraceae</taxon>
        <taxon>Ruegeria</taxon>
    </lineage>
</organism>
<sequence length="128" mass="14082">MSVSAPSGKELETLIDAYLDANQIDFPASEGVRRAARAVVLEMSETERRALRFEAGQEKSIVFSRMALWVVQVAALAGAYLAVFYAVLVMQISLLPVVLFVVLTGILWIGFGSVRDFRRNNSMAADLK</sequence>